<evidence type="ECO:0000313" key="2">
    <source>
        <dbReference type="EMBL" id="ACN13934.1"/>
    </source>
</evidence>
<dbReference type="OrthoDB" id="5529408at2"/>
<dbReference type="EMBL" id="CP001087">
    <property type="protein sequence ID" value="ACN13934.1"/>
    <property type="molecule type" value="Genomic_DNA"/>
</dbReference>
<dbReference type="KEGG" id="dat:HRM2_08210"/>
<dbReference type="Proteomes" id="UP000000442">
    <property type="component" value="Chromosome"/>
</dbReference>
<sequence length="626" mass="69591">MWVETSTPWKAEKAFHKNRIDRITSLKTSDLKKKLLLKRELTRHMKRSHLLSTKRDQIQNVLIMEANARVKKSNGPVSGQLTDTAGTKFGEKGHRAMAGDRDMGGGSNTTQKVEEVLQDMGLYDPKNKSTSVVDVDSKAGTLEIKGDFELTINKEGLRPKAGTEYHQIQVEVDARNPETYVSESMKTRADGKLVKQQIGTEYVEVQDHRKKASKGLSSDGDMLVRHPEKMQGMAKGTGKTLDMGRVNDETLGKILKQNGISDSPVEFKKKLRGIKENRIKIEDPKVAERMRRASEDVFAAAEQATFKQAKRDIVDLRAKAASKPPNDPVRRNIEEEILDTVTKMKQTKAVNDEFLSSGPARKKTHVLPDSPPDTTKITIEKTDIEIKKIGSAEPPSVKQKALKTFGAVMQIADIGQTCQTVEDYMEGKTCLGEVTVTIVDQYITQGTIGTGKHVVKTSQDYLAARKDIQRANQTNMDAYAEGMLAEAHLDAYATSQTASSRSTIFQKLVSAGVDSQQALSAINAYENNDTTPLKKLFKETRERIRAEEAAAVAEAEAAEKQIKAQADRIKSGLKQYFVYIDFLRTTPLTLNHLPLPIELPRKRILKTGCMYGGKLGFLGIFDPIQR</sequence>
<dbReference type="STRING" id="177437.HRM2_08210"/>
<protein>
    <submittedName>
        <fullName evidence="2">Uncharacterized protein</fullName>
    </submittedName>
</protein>
<dbReference type="eggNOG" id="COG2849">
    <property type="taxonomic scope" value="Bacteria"/>
</dbReference>
<proteinExistence type="predicted"/>
<evidence type="ECO:0000256" key="1">
    <source>
        <dbReference type="SAM" id="MobiDB-lite"/>
    </source>
</evidence>
<accession>C0QJT1</accession>
<dbReference type="RefSeq" id="WP_012663174.1">
    <property type="nucleotide sequence ID" value="NC_012108.1"/>
</dbReference>
<name>C0QJT1_DESAH</name>
<feature type="region of interest" description="Disordered" evidence="1">
    <location>
        <begin position="73"/>
        <end position="92"/>
    </location>
</feature>
<organism evidence="2 3">
    <name type="scientific">Desulforapulum autotrophicum (strain ATCC 43914 / DSM 3382 / VKM B-1955 / HRM2)</name>
    <name type="common">Desulfobacterium autotrophicum</name>
    <dbReference type="NCBI Taxonomy" id="177437"/>
    <lineage>
        <taxon>Bacteria</taxon>
        <taxon>Pseudomonadati</taxon>
        <taxon>Thermodesulfobacteriota</taxon>
        <taxon>Desulfobacteria</taxon>
        <taxon>Desulfobacterales</taxon>
        <taxon>Desulfobacteraceae</taxon>
        <taxon>Desulforapulum</taxon>
    </lineage>
</organism>
<gene>
    <name evidence="2" type="ordered locus">HRM2_08210</name>
</gene>
<evidence type="ECO:0000313" key="3">
    <source>
        <dbReference type="Proteomes" id="UP000000442"/>
    </source>
</evidence>
<reference evidence="2 3" key="1">
    <citation type="journal article" date="2009" name="Environ. Microbiol.">
        <title>Genome sequence of Desulfobacterium autotrophicum HRM2, a marine sulfate reducer oxidizing organic carbon completely to carbon dioxide.</title>
        <authorList>
            <person name="Strittmatter A.W."/>
            <person name="Liesegang H."/>
            <person name="Rabus R."/>
            <person name="Decker I."/>
            <person name="Amann J."/>
            <person name="Andres S."/>
            <person name="Henne A."/>
            <person name="Fricke W.F."/>
            <person name="Martinez-Arias R."/>
            <person name="Bartels D."/>
            <person name="Goesmann A."/>
            <person name="Krause L."/>
            <person name="Puehler A."/>
            <person name="Klenk H.P."/>
            <person name="Richter M."/>
            <person name="Schuler M."/>
            <person name="Gloeckner F.O."/>
            <person name="Meyerdierks A."/>
            <person name="Gottschalk G."/>
            <person name="Amann R."/>
        </authorList>
    </citation>
    <scope>NUCLEOTIDE SEQUENCE [LARGE SCALE GENOMIC DNA]</scope>
    <source>
        <strain evidence="3">ATCC 43914 / DSM 3382 / HRM2</strain>
    </source>
</reference>
<keyword evidence="3" id="KW-1185">Reference proteome</keyword>
<feature type="compositionally biased region" description="Polar residues" evidence="1">
    <location>
        <begin position="75"/>
        <end position="85"/>
    </location>
</feature>
<dbReference type="HOGENOM" id="CLU_436622_0_0_7"/>
<dbReference type="AlphaFoldDB" id="C0QJT1"/>